<dbReference type="Proteomes" id="UP000799755">
    <property type="component" value="Unassembled WGS sequence"/>
</dbReference>
<keyword evidence="2" id="KW-1185">Reference proteome</keyword>
<reference evidence="1" key="1">
    <citation type="journal article" date="2020" name="Stud. Mycol.">
        <title>101 Dothideomycetes genomes: a test case for predicting lifestyles and emergence of pathogens.</title>
        <authorList>
            <person name="Haridas S."/>
            <person name="Albert R."/>
            <person name="Binder M."/>
            <person name="Bloem J."/>
            <person name="Labutti K."/>
            <person name="Salamov A."/>
            <person name="Andreopoulos B."/>
            <person name="Baker S."/>
            <person name="Barry K."/>
            <person name="Bills G."/>
            <person name="Bluhm B."/>
            <person name="Cannon C."/>
            <person name="Castanera R."/>
            <person name="Culley D."/>
            <person name="Daum C."/>
            <person name="Ezra D."/>
            <person name="Gonzalez J."/>
            <person name="Henrissat B."/>
            <person name="Kuo A."/>
            <person name="Liang C."/>
            <person name="Lipzen A."/>
            <person name="Lutzoni F."/>
            <person name="Magnuson J."/>
            <person name="Mondo S."/>
            <person name="Nolan M."/>
            <person name="Ohm R."/>
            <person name="Pangilinan J."/>
            <person name="Park H.-J."/>
            <person name="Ramirez L."/>
            <person name="Alfaro M."/>
            <person name="Sun H."/>
            <person name="Tritt A."/>
            <person name="Yoshinaga Y."/>
            <person name="Zwiers L.-H."/>
            <person name="Turgeon B."/>
            <person name="Goodwin S."/>
            <person name="Spatafora J."/>
            <person name="Crous P."/>
            <person name="Grigoriev I."/>
        </authorList>
    </citation>
    <scope>NUCLEOTIDE SEQUENCE</scope>
    <source>
        <strain evidence="1">ATCC 200398</strain>
    </source>
</reference>
<gene>
    <name evidence="1" type="ORF">BDR25DRAFT_56118</name>
</gene>
<sequence>MAQNHVPSDHLSMPTQNIYTDPSYDNLFGNVDQYGTPPWSQSQLNPHNPGFVQSGHQTSNSPSWPHTFSQQSYNAIGHGYPNASPSPYQYGQFGNHAAVGSYAHSPVVDPALVDPMAMRRHSPYQIPSRNATPQGQPSTVAPQALQQNVAPVSNAAKTVSSFQVPKSTTEMFSQRAASTPLAMQQQQQQLVNNIKFEVPKGVTAGGFVLINSSALAKATNSTPLNKFVTIGAQQVNTALNRSALPQYNARSSVRDLKKIGDKKVLAKLSKKSVSTKSFRLNAAPGSRTSAGSPSTLKREEVSDSDSVSDSDDDSSDYSSDDDEEETSPLPAARPDGPAEAVRYDVIKAIWLPRKSKPSSEKIKAGLHQFWEVLATIQKRWRVDSKAVSEAEEQKKTKELPVLKSRVTSQRDLLEAALQTALSHGHPDILYNLGQVKAFLYLCYQFLANRFKAQDYNGSLSSRIYEVLSRCKGTLTNELLEETKVIKALNSMKKGASDHNKELIQQTIDGAAAGSKKPKVSSPPQEEPMDTRGGKRASAEPSTIKKPNPAAPTTGQAKKPTPATTETKIATASIGAQKRPGERPTVAPMKVRGNQVVNKPSTFFSTLNAASKKTSPTATPASTTKSTPQQKTANVVAKKPAPAAVAKPAFSFAETMASLLKQKEEPAAPPKPEKQLPPETAEEKAKRLRRESRRHLRVSFRPDSTLVDIRYFHHDPEEEIGHDESLVRDAGDIGGEGRMFKQHKDMDYEEDDDEPEQSYRPWIDPTYVDFSRIDSEERQRNFEPYGGGTNKPMSPEKEANQLRENSTLMVFYSHPSDIPTSPREPLEQAEQQPINVTEFGAPPDWVVNRSPNPPAPAPAQAADFSSLEAIFRQHAIPQSTPQATAGQPAYAPPQQTGTPVPDLSAILGALSALPQQQAPAQPPVPQQPAAAQQAGFDLAAILAQMTAPSGGASFPPPLTAWPFPQPFQQPQPQQQQQQQQQQQNNSSYQQTQQPQRNQQANGGTKRWRTEDDTHERGHSSFKKQKGHKNHRFNERFQGDVPHKVIPCRFFQQGKCAKGDECTFIHDRSLK</sequence>
<protein>
    <submittedName>
        <fullName evidence="1">Uncharacterized protein</fullName>
    </submittedName>
</protein>
<comment type="caution">
    <text evidence="1">The sequence shown here is derived from an EMBL/GenBank/DDBJ whole genome shotgun (WGS) entry which is preliminary data.</text>
</comment>
<evidence type="ECO:0000313" key="2">
    <source>
        <dbReference type="Proteomes" id="UP000799755"/>
    </source>
</evidence>
<name>A0ACB6QRA4_9PLEO</name>
<organism evidence="1 2">
    <name type="scientific">Lindgomyces ingoldianus</name>
    <dbReference type="NCBI Taxonomy" id="673940"/>
    <lineage>
        <taxon>Eukaryota</taxon>
        <taxon>Fungi</taxon>
        <taxon>Dikarya</taxon>
        <taxon>Ascomycota</taxon>
        <taxon>Pezizomycotina</taxon>
        <taxon>Dothideomycetes</taxon>
        <taxon>Pleosporomycetidae</taxon>
        <taxon>Pleosporales</taxon>
        <taxon>Lindgomycetaceae</taxon>
        <taxon>Lindgomyces</taxon>
    </lineage>
</organism>
<evidence type="ECO:0000313" key="1">
    <source>
        <dbReference type="EMBL" id="KAF2468607.1"/>
    </source>
</evidence>
<dbReference type="EMBL" id="MU003515">
    <property type="protein sequence ID" value="KAF2468607.1"/>
    <property type="molecule type" value="Genomic_DNA"/>
</dbReference>
<proteinExistence type="predicted"/>
<accession>A0ACB6QRA4</accession>